<dbReference type="EMBL" id="FXXP01000001">
    <property type="protein sequence ID" value="SMX26562.1"/>
    <property type="molecule type" value="Genomic_DNA"/>
</dbReference>
<gene>
    <name evidence="1" type="ORF">TRP8649_00644</name>
</gene>
<sequence length="56" mass="6155">MKTATKSPATGKARFIKSIVATARETNTQMPWERGATRMASIARRRAALQAHLRSA</sequence>
<organism evidence="1 2">
    <name type="scientific">Pelagimonas phthalicica</name>
    <dbReference type="NCBI Taxonomy" id="1037362"/>
    <lineage>
        <taxon>Bacteria</taxon>
        <taxon>Pseudomonadati</taxon>
        <taxon>Pseudomonadota</taxon>
        <taxon>Alphaproteobacteria</taxon>
        <taxon>Rhodobacterales</taxon>
        <taxon>Roseobacteraceae</taxon>
        <taxon>Pelagimonas</taxon>
    </lineage>
</organism>
<proteinExistence type="predicted"/>
<dbReference type="AlphaFoldDB" id="A0A238J9C4"/>
<dbReference type="RefSeq" id="WP_166652687.1">
    <property type="nucleotide sequence ID" value="NZ_FXXP01000001.1"/>
</dbReference>
<accession>A0A238J9C4</accession>
<name>A0A238J9C4_9RHOB</name>
<keyword evidence="2" id="KW-1185">Reference proteome</keyword>
<evidence type="ECO:0008006" key="3">
    <source>
        <dbReference type="Google" id="ProtNLM"/>
    </source>
</evidence>
<dbReference type="Proteomes" id="UP000225972">
    <property type="component" value="Unassembled WGS sequence"/>
</dbReference>
<protein>
    <recommendedName>
        <fullName evidence="3">Transposase</fullName>
    </recommendedName>
</protein>
<evidence type="ECO:0000313" key="2">
    <source>
        <dbReference type="Proteomes" id="UP000225972"/>
    </source>
</evidence>
<reference evidence="2" key="1">
    <citation type="submission" date="2017-05" db="EMBL/GenBank/DDBJ databases">
        <authorList>
            <person name="Rodrigo-Torres L."/>
            <person name="Arahal R. D."/>
            <person name="Lucena T."/>
        </authorList>
    </citation>
    <scope>NUCLEOTIDE SEQUENCE [LARGE SCALE GENOMIC DNA]</scope>
    <source>
        <strain evidence="2">CECT 8649</strain>
    </source>
</reference>
<evidence type="ECO:0000313" key="1">
    <source>
        <dbReference type="EMBL" id="SMX26562.1"/>
    </source>
</evidence>